<reference evidence="3" key="1">
    <citation type="journal article" date="2018" name="Genome Biol. Evol.">
        <title>Genomics and development of Lentinus tigrinus, a white-rot wood-decaying mushroom with dimorphic fruiting bodies.</title>
        <authorList>
            <person name="Wu B."/>
            <person name="Xu Z."/>
            <person name="Knudson A."/>
            <person name="Carlson A."/>
            <person name="Chen N."/>
            <person name="Kovaka S."/>
            <person name="LaButti K."/>
            <person name="Lipzen A."/>
            <person name="Pennachio C."/>
            <person name="Riley R."/>
            <person name="Schakwitz W."/>
            <person name="Umezawa K."/>
            <person name="Ohm R.A."/>
            <person name="Grigoriev I.V."/>
            <person name="Nagy L.G."/>
            <person name="Gibbons J."/>
            <person name="Hibbett D."/>
        </authorList>
    </citation>
    <scope>NUCLEOTIDE SEQUENCE [LARGE SCALE GENOMIC DNA]</scope>
    <source>
        <strain evidence="3">ALCF2SS1-6</strain>
    </source>
</reference>
<dbReference type="Proteomes" id="UP000313359">
    <property type="component" value="Unassembled WGS sequence"/>
</dbReference>
<dbReference type="EMBL" id="ML122274">
    <property type="protein sequence ID" value="RPD58583.1"/>
    <property type="molecule type" value="Genomic_DNA"/>
</dbReference>
<accession>A0A5C2S4K3</accession>
<name>A0A5C2S4K3_9APHY</name>
<evidence type="ECO:0000256" key="1">
    <source>
        <dbReference type="SAM" id="Phobius"/>
    </source>
</evidence>
<feature type="domain" description="DUF6533" evidence="2">
    <location>
        <begin position="17"/>
        <end position="61"/>
    </location>
</feature>
<feature type="transmembrane region" description="Helical" evidence="1">
    <location>
        <begin position="210"/>
        <end position="233"/>
    </location>
</feature>
<keyword evidence="1" id="KW-0472">Membrane</keyword>
<dbReference type="AlphaFoldDB" id="A0A5C2S4K3"/>
<feature type="transmembrane region" description="Helical" evidence="1">
    <location>
        <begin position="86"/>
        <end position="106"/>
    </location>
</feature>
<dbReference type="Pfam" id="PF20151">
    <property type="entry name" value="DUF6533"/>
    <property type="match status" value="1"/>
</dbReference>
<feature type="transmembrane region" description="Helical" evidence="1">
    <location>
        <begin position="53"/>
        <end position="74"/>
    </location>
</feature>
<keyword evidence="1" id="KW-1133">Transmembrane helix</keyword>
<evidence type="ECO:0000313" key="4">
    <source>
        <dbReference type="Proteomes" id="UP000313359"/>
    </source>
</evidence>
<organism evidence="3 4">
    <name type="scientific">Lentinus tigrinus ALCF2SS1-6</name>
    <dbReference type="NCBI Taxonomy" id="1328759"/>
    <lineage>
        <taxon>Eukaryota</taxon>
        <taxon>Fungi</taxon>
        <taxon>Dikarya</taxon>
        <taxon>Basidiomycota</taxon>
        <taxon>Agaricomycotina</taxon>
        <taxon>Agaricomycetes</taxon>
        <taxon>Polyporales</taxon>
        <taxon>Polyporaceae</taxon>
        <taxon>Lentinus</taxon>
    </lineage>
</organism>
<feature type="transmembrane region" description="Helical" evidence="1">
    <location>
        <begin position="12"/>
        <end position="41"/>
    </location>
</feature>
<keyword evidence="4" id="KW-1185">Reference proteome</keyword>
<keyword evidence="1" id="KW-0812">Transmembrane</keyword>
<gene>
    <name evidence="3" type="ORF">L227DRAFT_576967</name>
</gene>
<feature type="transmembrane region" description="Helical" evidence="1">
    <location>
        <begin position="239"/>
        <end position="257"/>
    </location>
</feature>
<evidence type="ECO:0000313" key="3">
    <source>
        <dbReference type="EMBL" id="RPD58583.1"/>
    </source>
</evidence>
<dbReference type="OrthoDB" id="2751164at2759"/>
<sequence length="305" mass="33358">MSDLVATYEAVLAANFCGVAVVTLLTFDWVISLGCEINLIWRNQKRSASLLYVFNRYCVMLEWFLGIITIQRVSDLSCRGLYWTEVVLGLLSMLGPALFSALRVYALSGKHRALTGLTFGLALIPIFVNVSTEYQSHPVNIDPPYNCSLDSTTSPSVALALTFVSRSTSTLADLIAIAVTWRATYRSSRLASETIDAPTFHQILLHNGSVYFVVLATLNILHILMTALSFKVTTGSESYVINFIDPIASILVCRFLISLQEAERYSHSESEATHSFVAPNFSVGPASQVSSFAAPLGGLLHTSDI</sequence>
<evidence type="ECO:0000259" key="2">
    <source>
        <dbReference type="Pfam" id="PF20151"/>
    </source>
</evidence>
<protein>
    <recommendedName>
        <fullName evidence="2">DUF6533 domain-containing protein</fullName>
    </recommendedName>
</protein>
<dbReference type="InterPro" id="IPR045340">
    <property type="entry name" value="DUF6533"/>
</dbReference>
<proteinExistence type="predicted"/>